<dbReference type="InterPro" id="IPR012340">
    <property type="entry name" value="NA-bd_OB-fold"/>
</dbReference>
<evidence type="ECO:0000256" key="4">
    <source>
        <dbReference type="ARBA" id="ARBA00022490"/>
    </source>
</evidence>
<evidence type="ECO:0000256" key="1">
    <source>
        <dbReference type="ARBA" id="ARBA00004496"/>
    </source>
</evidence>
<dbReference type="SUPFAM" id="SSF50249">
    <property type="entry name" value="Nucleic acid-binding proteins"/>
    <property type="match status" value="1"/>
</dbReference>
<protein>
    <recommendedName>
        <fullName evidence="13">Lysine--tRNA ligase</fullName>
        <ecNumber evidence="13">6.1.1.6</ecNumber>
    </recommendedName>
    <alternativeName>
        <fullName evidence="13">Lysyl-tRNA synthetase</fullName>
        <shortName evidence="13">LysRS</shortName>
    </alternativeName>
</protein>
<organism evidence="16 17">
    <name type="scientific">Salinithrix halophila</name>
    <dbReference type="NCBI Taxonomy" id="1485204"/>
    <lineage>
        <taxon>Bacteria</taxon>
        <taxon>Bacillati</taxon>
        <taxon>Bacillota</taxon>
        <taxon>Bacilli</taxon>
        <taxon>Bacillales</taxon>
        <taxon>Thermoactinomycetaceae</taxon>
        <taxon>Salinithrix</taxon>
    </lineage>
</organism>
<dbReference type="InterPro" id="IPR006195">
    <property type="entry name" value="aa-tRNA-synth_II"/>
</dbReference>
<evidence type="ECO:0000256" key="8">
    <source>
        <dbReference type="ARBA" id="ARBA00022840"/>
    </source>
</evidence>
<dbReference type="Pfam" id="PF01336">
    <property type="entry name" value="tRNA_anti-codon"/>
    <property type="match status" value="1"/>
</dbReference>
<dbReference type="GO" id="GO:0004824">
    <property type="term" value="F:lysine-tRNA ligase activity"/>
    <property type="evidence" value="ECO:0007669"/>
    <property type="project" value="UniProtKB-EC"/>
</dbReference>
<dbReference type="HAMAP" id="MF_00252">
    <property type="entry name" value="Lys_tRNA_synth_class2"/>
    <property type="match status" value="1"/>
</dbReference>
<keyword evidence="5 13" id="KW-0436">Ligase</keyword>
<dbReference type="RefSeq" id="WP_380701467.1">
    <property type="nucleotide sequence ID" value="NZ_JBHSAP010000004.1"/>
</dbReference>
<feature type="binding site" evidence="13">
    <location>
        <position position="421"/>
    </location>
    <ligand>
        <name>Mg(2+)</name>
        <dbReference type="ChEBI" id="CHEBI:18420"/>
        <label>1</label>
    </ligand>
</feature>
<feature type="binding site" evidence="13">
    <location>
        <position position="414"/>
    </location>
    <ligand>
        <name>Mg(2+)</name>
        <dbReference type="ChEBI" id="CHEBI:18420"/>
        <label>1</label>
    </ligand>
</feature>
<dbReference type="InterPro" id="IPR002313">
    <property type="entry name" value="Lys-tRNA-ligase_II"/>
</dbReference>
<dbReference type="Pfam" id="PF00152">
    <property type="entry name" value="tRNA-synt_2"/>
    <property type="match status" value="1"/>
</dbReference>
<evidence type="ECO:0000256" key="9">
    <source>
        <dbReference type="ARBA" id="ARBA00022842"/>
    </source>
</evidence>
<dbReference type="CDD" id="cd04322">
    <property type="entry name" value="LysRS_N"/>
    <property type="match status" value="1"/>
</dbReference>
<reference evidence="17" key="1">
    <citation type="journal article" date="2019" name="Int. J. Syst. Evol. Microbiol.">
        <title>The Global Catalogue of Microorganisms (GCM) 10K type strain sequencing project: providing services to taxonomists for standard genome sequencing and annotation.</title>
        <authorList>
            <consortium name="The Broad Institute Genomics Platform"/>
            <consortium name="The Broad Institute Genome Sequencing Center for Infectious Disease"/>
            <person name="Wu L."/>
            <person name="Ma J."/>
        </authorList>
    </citation>
    <scope>NUCLEOTIDE SEQUENCE [LARGE SCALE GENOMIC DNA]</scope>
    <source>
        <strain evidence="17">IBRC-M 10813</strain>
    </source>
</reference>
<dbReference type="InterPro" id="IPR004365">
    <property type="entry name" value="NA-bd_OB_tRNA"/>
</dbReference>
<evidence type="ECO:0000256" key="13">
    <source>
        <dbReference type="HAMAP-Rule" id="MF_00252"/>
    </source>
</evidence>
<comment type="subcellular location">
    <subcellularLocation>
        <location evidence="1 13">Cytoplasm</location>
    </subcellularLocation>
</comment>
<name>A0ABV8J9C8_9BACL</name>
<dbReference type="Gene3D" id="2.40.50.140">
    <property type="entry name" value="Nucleic acid-binding proteins"/>
    <property type="match status" value="1"/>
</dbReference>
<keyword evidence="7 13" id="KW-0547">Nucleotide-binding</keyword>
<dbReference type="PANTHER" id="PTHR42918:SF15">
    <property type="entry name" value="LYSINE--TRNA LIGASE, CHLOROPLASTIC_MITOCHONDRIAL"/>
    <property type="match status" value="1"/>
</dbReference>
<evidence type="ECO:0000256" key="3">
    <source>
        <dbReference type="ARBA" id="ARBA00011738"/>
    </source>
</evidence>
<evidence type="ECO:0000256" key="12">
    <source>
        <dbReference type="ARBA" id="ARBA00048573"/>
    </source>
</evidence>
<evidence type="ECO:0000256" key="5">
    <source>
        <dbReference type="ARBA" id="ARBA00022598"/>
    </source>
</evidence>
<evidence type="ECO:0000256" key="11">
    <source>
        <dbReference type="ARBA" id="ARBA00023146"/>
    </source>
</evidence>
<dbReference type="EMBL" id="JBHSAP010000004">
    <property type="protein sequence ID" value="MFC4075497.1"/>
    <property type="molecule type" value="Genomic_DNA"/>
</dbReference>
<dbReference type="InterPro" id="IPR018149">
    <property type="entry name" value="Lys-tRNA-synth_II_C"/>
</dbReference>
<evidence type="ECO:0000256" key="7">
    <source>
        <dbReference type="ARBA" id="ARBA00022741"/>
    </source>
</evidence>
<keyword evidence="17" id="KW-1185">Reference proteome</keyword>
<sequence>MSQEEERREGRGEETSELLQIRRDKMETLRERGIDPFGQKFDRTHNAQEILDAFDHLDKEAIAELGQKAVIAGRLISKRKQGKASFAHLQDQSGRIQIYVRKDTVGEEQYETFTTADLGDWMGIRGTVFKTNRGETSVQAEEVVFLSKSLRPLPEKFHGLKDVELRYRKRYLDLIMNPEVKETFITRSRIISAIRRYLDGEGYLEVETPTLHTIPGGAAARPFITHHNALDMELYMRIAIELHLKRLIVGGIEKVYEIGRVYRNEGISTRHNPEFTMLELYESYADFHDIMDLTENIITHAAKEVLGTDTVTYNGEEIRLSGPWARKHMADLVKEHTGADFWADMSDEEALALAKEHGVETKPGMTFGHVLNEFFEQKVEEKLIQPTFVYGHPVAISPLAKKNADDARFTDRFELFIVGREHANAFTELNDPVDQRERFEAQVKEKAQGNDEAHPMDEDFLEALEYGMPPTGGLGIGIDRLVMLLTDSPSIRDVLLFPVMRGQG</sequence>
<dbReference type="NCBIfam" id="TIGR00499">
    <property type="entry name" value="lysS_bact"/>
    <property type="match status" value="1"/>
</dbReference>
<dbReference type="Gene3D" id="3.30.930.10">
    <property type="entry name" value="Bira Bifunctional Protein, Domain 2"/>
    <property type="match status" value="1"/>
</dbReference>
<keyword evidence="9 13" id="KW-0460">Magnesium</keyword>
<dbReference type="PIRSF" id="PIRSF039101">
    <property type="entry name" value="LysRS2"/>
    <property type="match status" value="1"/>
</dbReference>
<comment type="catalytic activity">
    <reaction evidence="12 13 14">
        <text>tRNA(Lys) + L-lysine + ATP = L-lysyl-tRNA(Lys) + AMP + diphosphate</text>
        <dbReference type="Rhea" id="RHEA:20792"/>
        <dbReference type="Rhea" id="RHEA-COMP:9696"/>
        <dbReference type="Rhea" id="RHEA-COMP:9697"/>
        <dbReference type="ChEBI" id="CHEBI:30616"/>
        <dbReference type="ChEBI" id="CHEBI:32551"/>
        <dbReference type="ChEBI" id="CHEBI:33019"/>
        <dbReference type="ChEBI" id="CHEBI:78442"/>
        <dbReference type="ChEBI" id="CHEBI:78529"/>
        <dbReference type="ChEBI" id="CHEBI:456215"/>
        <dbReference type="EC" id="6.1.1.6"/>
    </reaction>
</comment>
<keyword evidence="8 13" id="KW-0067">ATP-binding</keyword>
<dbReference type="Proteomes" id="UP001595843">
    <property type="component" value="Unassembled WGS sequence"/>
</dbReference>
<keyword evidence="10 13" id="KW-0648">Protein biosynthesis</keyword>
<comment type="caution">
    <text evidence="16">The sequence shown here is derived from an EMBL/GenBank/DDBJ whole genome shotgun (WGS) entry which is preliminary data.</text>
</comment>
<evidence type="ECO:0000313" key="16">
    <source>
        <dbReference type="EMBL" id="MFC4075497.1"/>
    </source>
</evidence>
<evidence type="ECO:0000256" key="2">
    <source>
        <dbReference type="ARBA" id="ARBA00008226"/>
    </source>
</evidence>
<comment type="cofactor">
    <cofactor evidence="13 14">
        <name>Mg(2+)</name>
        <dbReference type="ChEBI" id="CHEBI:18420"/>
    </cofactor>
    <text evidence="13 14">Binds 3 Mg(2+) ions per subunit.</text>
</comment>
<dbReference type="SUPFAM" id="SSF55681">
    <property type="entry name" value="Class II aaRS and biotin synthetases"/>
    <property type="match status" value="1"/>
</dbReference>
<evidence type="ECO:0000313" key="17">
    <source>
        <dbReference type="Proteomes" id="UP001595843"/>
    </source>
</evidence>
<dbReference type="PRINTS" id="PR00982">
    <property type="entry name" value="TRNASYNTHLYS"/>
</dbReference>
<gene>
    <name evidence="13 16" type="primary">lysS</name>
    <name evidence="16" type="ORF">ACFOUO_01580</name>
</gene>
<dbReference type="EC" id="6.1.1.6" evidence="13"/>
<feature type="domain" description="Aminoacyl-transfer RNA synthetases class-II family profile" evidence="15">
    <location>
        <begin position="187"/>
        <end position="498"/>
    </location>
</feature>
<evidence type="ECO:0000256" key="14">
    <source>
        <dbReference type="RuleBase" id="RU000336"/>
    </source>
</evidence>
<dbReference type="CDD" id="cd00775">
    <property type="entry name" value="LysRS_core"/>
    <property type="match status" value="1"/>
</dbReference>
<comment type="similarity">
    <text evidence="2 13">Belongs to the class-II aminoacyl-tRNA synthetase family.</text>
</comment>
<dbReference type="NCBIfam" id="NF001756">
    <property type="entry name" value="PRK00484.1"/>
    <property type="match status" value="1"/>
</dbReference>
<dbReference type="PROSITE" id="PS50862">
    <property type="entry name" value="AA_TRNA_LIGASE_II"/>
    <property type="match status" value="1"/>
</dbReference>
<dbReference type="PANTHER" id="PTHR42918">
    <property type="entry name" value="LYSYL-TRNA SYNTHETASE"/>
    <property type="match status" value="1"/>
</dbReference>
<accession>A0ABV8J9C8</accession>
<dbReference type="InterPro" id="IPR045864">
    <property type="entry name" value="aa-tRNA-synth_II/BPL/LPL"/>
</dbReference>
<feature type="binding site" evidence="13">
    <location>
        <position position="421"/>
    </location>
    <ligand>
        <name>Mg(2+)</name>
        <dbReference type="ChEBI" id="CHEBI:18420"/>
        <label>2</label>
    </ligand>
</feature>
<dbReference type="InterPro" id="IPR004364">
    <property type="entry name" value="Aa-tRNA-synt_II"/>
</dbReference>
<keyword evidence="4 13" id="KW-0963">Cytoplasm</keyword>
<comment type="subunit">
    <text evidence="3 13">Homodimer.</text>
</comment>
<evidence type="ECO:0000256" key="6">
    <source>
        <dbReference type="ARBA" id="ARBA00022723"/>
    </source>
</evidence>
<proteinExistence type="inferred from homology"/>
<dbReference type="InterPro" id="IPR034762">
    <property type="entry name" value="Lys-tRNA-ligase_II_bac/euk"/>
</dbReference>
<dbReference type="InterPro" id="IPR044136">
    <property type="entry name" value="Lys-tRNA-ligase_II_N"/>
</dbReference>
<keyword evidence="6 13" id="KW-0479">Metal-binding</keyword>
<evidence type="ECO:0000256" key="10">
    <source>
        <dbReference type="ARBA" id="ARBA00022917"/>
    </source>
</evidence>
<keyword evidence="11 13" id="KW-0030">Aminoacyl-tRNA synthetase</keyword>
<evidence type="ECO:0000259" key="15">
    <source>
        <dbReference type="PROSITE" id="PS50862"/>
    </source>
</evidence>